<keyword evidence="2" id="KW-1185">Reference proteome</keyword>
<evidence type="ECO:0000313" key="1">
    <source>
        <dbReference type="EMBL" id="KAL3604571.1"/>
    </source>
</evidence>
<gene>
    <name evidence="1" type="ORF">D5086_005430</name>
</gene>
<reference evidence="1 2" key="1">
    <citation type="journal article" date="2024" name="Plant Biotechnol. J.">
        <title>Genome and CRISPR/Cas9 system of a widespread forest tree (Populus alba) in the world.</title>
        <authorList>
            <person name="Liu Y.J."/>
            <person name="Jiang P.F."/>
            <person name="Han X.M."/>
            <person name="Li X.Y."/>
            <person name="Wang H.M."/>
            <person name="Wang Y.J."/>
            <person name="Wang X.X."/>
            <person name="Zeng Q.Y."/>
        </authorList>
    </citation>
    <scope>NUCLEOTIDE SEQUENCE [LARGE SCALE GENOMIC DNA]</scope>
    <source>
        <strain evidence="2">cv. PAL-ZL1</strain>
    </source>
</reference>
<dbReference type="Proteomes" id="UP000309997">
    <property type="component" value="Unassembled WGS sequence"/>
</dbReference>
<dbReference type="EMBL" id="RCHU02000002">
    <property type="protein sequence ID" value="KAL3604571.1"/>
    <property type="molecule type" value="Genomic_DNA"/>
</dbReference>
<evidence type="ECO:0000313" key="2">
    <source>
        <dbReference type="Proteomes" id="UP000309997"/>
    </source>
</evidence>
<protein>
    <submittedName>
        <fullName evidence="1">Uncharacterized protein</fullName>
    </submittedName>
</protein>
<proteinExistence type="predicted"/>
<sequence>MPALDTTEMKTASSSETSHQSTGNMPQDVSMLYKSVISERKAMLVLQLTLMAKKSRTSAPKLQKALVGICRICESHLATYLVLKHYHSRIASGKQELQSQSRLSIAVESVQFEMFSSSLLESQRLVLRPCLIEHIHPCLKEVLDQIHVDHSQQLMLGFRIDIFCQLLFYGCWATNRLLPAHQQP</sequence>
<name>A0ACC4CUH8_POPAL</name>
<organism evidence="1 2">
    <name type="scientific">Populus alba</name>
    <name type="common">White poplar</name>
    <dbReference type="NCBI Taxonomy" id="43335"/>
    <lineage>
        <taxon>Eukaryota</taxon>
        <taxon>Viridiplantae</taxon>
        <taxon>Streptophyta</taxon>
        <taxon>Embryophyta</taxon>
        <taxon>Tracheophyta</taxon>
        <taxon>Spermatophyta</taxon>
        <taxon>Magnoliopsida</taxon>
        <taxon>eudicotyledons</taxon>
        <taxon>Gunneridae</taxon>
        <taxon>Pentapetalae</taxon>
        <taxon>rosids</taxon>
        <taxon>fabids</taxon>
        <taxon>Malpighiales</taxon>
        <taxon>Salicaceae</taxon>
        <taxon>Saliceae</taxon>
        <taxon>Populus</taxon>
    </lineage>
</organism>
<comment type="caution">
    <text evidence="1">The sequence shown here is derived from an EMBL/GenBank/DDBJ whole genome shotgun (WGS) entry which is preliminary data.</text>
</comment>
<accession>A0ACC4CUH8</accession>